<dbReference type="EMBL" id="JBHTOA010000030">
    <property type="protein sequence ID" value="MFD1399038.1"/>
    <property type="molecule type" value="Genomic_DNA"/>
</dbReference>
<protein>
    <submittedName>
        <fullName evidence="4">CPBP family intramembrane glutamic endopeptidase</fullName>
        <ecNumber evidence="4">3.4.-.-</ecNumber>
    </submittedName>
</protein>
<keyword evidence="2" id="KW-0472">Membrane</keyword>
<evidence type="ECO:0000259" key="3">
    <source>
        <dbReference type="Pfam" id="PF02517"/>
    </source>
</evidence>
<feature type="transmembrane region" description="Helical" evidence="2">
    <location>
        <begin position="50"/>
        <end position="71"/>
    </location>
</feature>
<keyword evidence="5" id="KW-1185">Reference proteome</keyword>
<keyword evidence="4" id="KW-0378">Hydrolase</keyword>
<evidence type="ECO:0000256" key="2">
    <source>
        <dbReference type="SAM" id="Phobius"/>
    </source>
</evidence>
<dbReference type="EC" id="3.4.-.-" evidence="4"/>
<keyword evidence="2" id="KW-1133">Transmembrane helix</keyword>
<comment type="caution">
    <text evidence="4">The sequence shown here is derived from an EMBL/GenBank/DDBJ whole genome shotgun (WGS) entry which is preliminary data.</text>
</comment>
<accession>A0ABW4BHM1</accession>
<comment type="similarity">
    <text evidence="1">Belongs to the UPF0177 family.</text>
</comment>
<dbReference type="PANTHER" id="PTHR36435:SF1">
    <property type="entry name" value="CAAX AMINO TERMINAL PROTEASE FAMILY PROTEIN"/>
    <property type="match status" value="1"/>
</dbReference>
<organism evidence="4 5">
    <name type="scientific">Lacticaseibacillus suilingensis</name>
    <dbReference type="NCBI Taxonomy" id="2799577"/>
    <lineage>
        <taxon>Bacteria</taxon>
        <taxon>Bacillati</taxon>
        <taxon>Bacillota</taxon>
        <taxon>Bacilli</taxon>
        <taxon>Lactobacillales</taxon>
        <taxon>Lactobacillaceae</taxon>
        <taxon>Lacticaseibacillus</taxon>
    </lineage>
</organism>
<feature type="transmembrane region" description="Helical" evidence="2">
    <location>
        <begin position="134"/>
        <end position="153"/>
    </location>
</feature>
<feature type="transmembrane region" description="Helical" evidence="2">
    <location>
        <begin position="12"/>
        <end position="30"/>
    </location>
</feature>
<feature type="transmembrane region" description="Helical" evidence="2">
    <location>
        <begin position="165"/>
        <end position="181"/>
    </location>
</feature>
<evidence type="ECO:0000313" key="5">
    <source>
        <dbReference type="Proteomes" id="UP001597199"/>
    </source>
</evidence>
<feature type="transmembrane region" description="Helical" evidence="2">
    <location>
        <begin position="187"/>
        <end position="204"/>
    </location>
</feature>
<dbReference type="GO" id="GO:0016787">
    <property type="term" value="F:hydrolase activity"/>
    <property type="evidence" value="ECO:0007669"/>
    <property type="project" value="UniProtKB-KW"/>
</dbReference>
<dbReference type="RefSeq" id="WP_204118229.1">
    <property type="nucleotide sequence ID" value="NZ_BOLV01000003.1"/>
</dbReference>
<dbReference type="Proteomes" id="UP001597199">
    <property type="component" value="Unassembled WGS sequence"/>
</dbReference>
<evidence type="ECO:0000256" key="1">
    <source>
        <dbReference type="ARBA" id="ARBA00009067"/>
    </source>
</evidence>
<dbReference type="PANTHER" id="PTHR36435">
    <property type="entry name" value="SLR1288 PROTEIN"/>
    <property type="match status" value="1"/>
</dbReference>
<evidence type="ECO:0000313" key="4">
    <source>
        <dbReference type="EMBL" id="MFD1399038.1"/>
    </source>
</evidence>
<dbReference type="Pfam" id="PF02517">
    <property type="entry name" value="Rce1-like"/>
    <property type="match status" value="1"/>
</dbReference>
<dbReference type="InterPro" id="IPR003675">
    <property type="entry name" value="Rce1/LyrA-like_dom"/>
</dbReference>
<proteinExistence type="inferred from homology"/>
<feature type="transmembrane region" description="Helical" evidence="2">
    <location>
        <begin position="92"/>
        <end position="114"/>
    </location>
</feature>
<name>A0ABW4BHM1_9LACO</name>
<feature type="transmembrane region" description="Helical" evidence="2">
    <location>
        <begin position="211"/>
        <end position="229"/>
    </location>
</feature>
<gene>
    <name evidence="4" type="ORF">ACFQ41_06925</name>
</gene>
<keyword evidence="2" id="KW-0812">Transmembrane</keyword>
<feature type="domain" description="CAAX prenyl protease 2/Lysostaphin resistance protein A-like" evidence="3">
    <location>
        <begin position="128"/>
        <end position="222"/>
    </location>
</feature>
<dbReference type="InterPro" id="IPR052710">
    <property type="entry name" value="CAAX_protease"/>
</dbReference>
<sequence length="231" mass="26894">MHSSFWPWIKQQSGAVLAFAGLMLAVYGYQLPSLVYAGVLKHHHQTASDWVMLALMVITGAVEIYALSRLYRRRLRQNNPLHIQRRPFHGRDWGEILGLYALILAVEIVISQFGLPENQVAINQTRTSWPLMTFFMSVLFAPTIEELVFRGLFMTYFWRQDDRRNNCWAVITSALVFGLTHEPRLSWFLVTYTTMGLGMAFLYRQKRDLRYAFALHFTINALPSLIWILPH</sequence>
<reference evidence="5" key="1">
    <citation type="journal article" date="2019" name="Int. J. Syst. Evol. Microbiol.">
        <title>The Global Catalogue of Microorganisms (GCM) 10K type strain sequencing project: providing services to taxonomists for standard genome sequencing and annotation.</title>
        <authorList>
            <consortium name="The Broad Institute Genomics Platform"/>
            <consortium name="The Broad Institute Genome Sequencing Center for Infectious Disease"/>
            <person name="Wu L."/>
            <person name="Ma J."/>
        </authorList>
    </citation>
    <scope>NUCLEOTIDE SEQUENCE [LARGE SCALE GENOMIC DNA]</scope>
    <source>
        <strain evidence="5">CCM 9110</strain>
    </source>
</reference>